<evidence type="ECO:0000313" key="4">
    <source>
        <dbReference type="Proteomes" id="UP001597185"/>
    </source>
</evidence>
<dbReference type="PANTHER" id="PTHR39652">
    <property type="entry name" value="UPF0201 PROTEIN TK1335"/>
    <property type="match status" value="1"/>
</dbReference>
<dbReference type="Proteomes" id="UP001597185">
    <property type="component" value="Unassembled WGS sequence"/>
</dbReference>
<dbReference type="Gene3D" id="3.30.1440.10">
    <property type="match status" value="1"/>
</dbReference>
<dbReference type="EMBL" id="JBHUDB010000008">
    <property type="protein sequence ID" value="MFD1571117.1"/>
    <property type="molecule type" value="Genomic_DNA"/>
</dbReference>
<evidence type="ECO:0000313" key="3">
    <source>
        <dbReference type="EMBL" id="MFD1571117.1"/>
    </source>
</evidence>
<dbReference type="AlphaFoldDB" id="A0ABD6C1E3"/>
<feature type="region of interest" description="Disordered" evidence="2">
    <location>
        <begin position="126"/>
        <end position="150"/>
    </location>
</feature>
<dbReference type="SUPFAM" id="SSF55282">
    <property type="entry name" value="RL5-like"/>
    <property type="match status" value="1"/>
</dbReference>
<evidence type="ECO:0000256" key="1">
    <source>
        <dbReference type="HAMAP-Rule" id="MF_01112"/>
    </source>
</evidence>
<evidence type="ECO:0000256" key="2">
    <source>
        <dbReference type="SAM" id="MobiDB-lite"/>
    </source>
</evidence>
<dbReference type="HAMAP" id="MF_01112">
    <property type="entry name" value="UPF0201"/>
    <property type="match status" value="1"/>
</dbReference>
<protein>
    <recommendedName>
        <fullName evidence="1">UPF0201 protein ACFR9T_11040</fullName>
    </recommendedName>
</protein>
<accession>A0ABD6C1E3</accession>
<dbReference type="Pfam" id="PF01877">
    <property type="entry name" value="RNA_binding"/>
    <property type="match status" value="1"/>
</dbReference>
<sequence>MIYSVDVRIVAPVHDTEVTDRVADAVSNVFPDAEPTHEDGALVAEAHTLDAFSDVLHEQEILDTARRVFLNNVDDDGFSFSLKKQAAFEGVVNFAVGEPDELGEIAVDVRVREPDVESFVDYVAPETDEGRPVDPVREYGDRFDPEEAEY</sequence>
<dbReference type="RefSeq" id="WP_256419129.1">
    <property type="nucleotide sequence ID" value="NZ_JANHDL010000012.1"/>
</dbReference>
<dbReference type="InterPro" id="IPR002739">
    <property type="entry name" value="PAB1135-like"/>
</dbReference>
<comment type="caution">
    <text evidence="3">The sequence shown here is derived from an EMBL/GenBank/DDBJ whole genome shotgun (WGS) entry which is preliminary data.</text>
</comment>
<proteinExistence type="inferred from homology"/>
<reference evidence="3 4" key="1">
    <citation type="journal article" date="2019" name="Int. J. Syst. Evol. Microbiol.">
        <title>The Global Catalogue of Microorganisms (GCM) 10K type strain sequencing project: providing services to taxonomists for standard genome sequencing and annotation.</title>
        <authorList>
            <consortium name="The Broad Institute Genomics Platform"/>
            <consortium name="The Broad Institute Genome Sequencing Center for Infectious Disease"/>
            <person name="Wu L."/>
            <person name="Ma J."/>
        </authorList>
    </citation>
    <scope>NUCLEOTIDE SEQUENCE [LARGE SCALE GENOMIC DNA]</scope>
    <source>
        <strain evidence="3 4">CGMCC 1.12689</strain>
    </source>
</reference>
<dbReference type="InterPro" id="IPR022803">
    <property type="entry name" value="Ribosomal_uL5_dom_sf"/>
</dbReference>
<feature type="compositionally biased region" description="Basic and acidic residues" evidence="2">
    <location>
        <begin position="128"/>
        <end position="150"/>
    </location>
</feature>
<gene>
    <name evidence="3" type="ORF">ACFR9T_11040</name>
</gene>
<keyword evidence="4" id="KW-1185">Reference proteome</keyword>
<name>A0ABD6C1E3_9EURY</name>
<dbReference type="PANTHER" id="PTHR39652:SF1">
    <property type="entry name" value="UPF0201 PROTEIN TK1335"/>
    <property type="match status" value="1"/>
</dbReference>
<comment type="similarity">
    <text evidence="1">Belongs to the UPF0201 family.</text>
</comment>
<organism evidence="3 4">
    <name type="scientific">Halorubrum laminariae</name>
    <dbReference type="NCBI Taxonomy" id="1433523"/>
    <lineage>
        <taxon>Archaea</taxon>
        <taxon>Methanobacteriati</taxon>
        <taxon>Methanobacteriota</taxon>
        <taxon>Stenosarchaea group</taxon>
        <taxon>Halobacteria</taxon>
        <taxon>Halobacteriales</taxon>
        <taxon>Haloferacaceae</taxon>
        <taxon>Halorubrum</taxon>
    </lineage>
</organism>